<comment type="function">
    <text evidence="5">E3 ubiquitin-protein ligase. Component of the ribosome quality control complex (RQC), a ribosome-associated complex that mediates ubiquitination and extraction of incompletely synthesized nascent chains for proteasomal degradation.</text>
</comment>
<dbReference type="PROSITE" id="PS50089">
    <property type="entry name" value="ZF_RING_2"/>
    <property type="match status" value="1"/>
</dbReference>
<evidence type="ECO:0000259" key="6">
    <source>
        <dbReference type="PROSITE" id="PS50089"/>
    </source>
</evidence>
<evidence type="ECO:0000256" key="5">
    <source>
        <dbReference type="RuleBase" id="RU367090"/>
    </source>
</evidence>
<protein>
    <recommendedName>
        <fullName evidence="3 5">E3 ubiquitin-protein ligase listerin</fullName>
        <ecNumber evidence="5">2.3.2.27</ecNumber>
    </recommendedName>
    <alternativeName>
        <fullName evidence="5">RING-type E3 ubiquitin transferase listerin</fullName>
    </alternativeName>
</protein>
<dbReference type="EMBL" id="JBBPBN010000054">
    <property type="protein sequence ID" value="KAK8990624.1"/>
    <property type="molecule type" value="Genomic_DNA"/>
</dbReference>
<name>A0ABR2PQ94_9ROSI</name>
<organism evidence="7 8">
    <name type="scientific">Hibiscus sabdariffa</name>
    <name type="common">roselle</name>
    <dbReference type="NCBI Taxonomy" id="183260"/>
    <lineage>
        <taxon>Eukaryota</taxon>
        <taxon>Viridiplantae</taxon>
        <taxon>Streptophyta</taxon>
        <taxon>Embryophyta</taxon>
        <taxon>Tracheophyta</taxon>
        <taxon>Spermatophyta</taxon>
        <taxon>Magnoliopsida</taxon>
        <taxon>eudicotyledons</taxon>
        <taxon>Gunneridae</taxon>
        <taxon>Pentapetalae</taxon>
        <taxon>rosids</taxon>
        <taxon>malvids</taxon>
        <taxon>Malvales</taxon>
        <taxon>Malvaceae</taxon>
        <taxon>Malvoideae</taxon>
        <taxon>Hibiscus</taxon>
    </lineage>
</organism>
<dbReference type="EC" id="2.3.2.27" evidence="5"/>
<comment type="catalytic activity">
    <reaction evidence="5">
        <text>S-ubiquitinyl-[E2 ubiquitin-conjugating enzyme]-L-cysteine + [acceptor protein]-L-lysine = [E2 ubiquitin-conjugating enzyme]-L-cysteine + N(6)-ubiquitinyl-[acceptor protein]-L-lysine.</text>
        <dbReference type="EC" id="2.3.2.27"/>
    </reaction>
</comment>
<feature type="domain" description="RING-type" evidence="6">
    <location>
        <begin position="32"/>
        <end position="79"/>
    </location>
</feature>
<dbReference type="CDD" id="cd16491">
    <property type="entry name" value="RING-CH-C4HC3_LTN1"/>
    <property type="match status" value="1"/>
</dbReference>
<dbReference type="InterPro" id="IPR039804">
    <property type="entry name" value="RING-CH-C4HC3_LTN1"/>
</dbReference>
<dbReference type="Gene3D" id="3.30.40.10">
    <property type="entry name" value="Zinc/RING finger domain, C3HC4 (zinc finger)"/>
    <property type="match status" value="1"/>
</dbReference>
<evidence type="ECO:0000313" key="8">
    <source>
        <dbReference type="Proteomes" id="UP001396334"/>
    </source>
</evidence>
<dbReference type="PANTHER" id="PTHR12389:SF0">
    <property type="entry name" value="E3 UBIQUITIN-PROTEIN LIGASE LISTERIN"/>
    <property type="match status" value="1"/>
</dbReference>
<gene>
    <name evidence="7" type="ORF">V6N11_009316</name>
</gene>
<evidence type="ECO:0000256" key="4">
    <source>
        <dbReference type="PROSITE-ProRule" id="PRU00175"/>
    </source>
</evidence>
<keyword evidence="5" id="KW-0833">Ubl conjugation pathway</keyword>
<comment type="similarity">
    <text evidence="2 5">Belongs to the LTN1 family.</text>
</comment>
<sequence length="125" mass="14339">MMFVRNQNGALAEAVRVWKRNFDKEFEGVEECPICYSVIHTVNHSLPRLACKTCKHKFHAACLYKWFSTSHKSSCPLCHLGTFVSRILLEAEGGCTCNDRFRTFTAVIQDFADFHQTYSLEDPSL</sequence>
<comment type="caution">
    <text evidence="7">The sequence shown here is derived from an EMBL/GenBank/DDBJ whole genome shotgun (WGS) entry which is preliminary data.</text>
</comment>
<dbReference type="InterPro" id="IPR001841">
    <property type="entry name" value="Znf_RING"/>
</dbReference>
<accession>A0ABR2PQ94</accession>
<evidence type="ECO:0000313" key="7">
    <source>
        <dbReference type="EMBL" id="KAK8990624.1"/>
    </source>
</evidence>
<evidence type="ECO:0000256" key="3">
    <source>
        <dbReference type="ARBA" id="ARBA00017157"/>
    </source>
</evidence>
<comment type="pathway">
    <text evidence="5">Protein modification; protein ubiquitination.</text>
</comment>
<dbReference type="PANTHER" id="PTHR12389">
    <property type="entry name" value="ZINC FINGER PROTEIN 294"/>
    <property type="match status" value="1"/>
</dbReference>
<keyword evidence="8" id="KW-1185">Reference proteome</keyword>
<comment type="subcellular location">
    <subcellularLocation>
        <location evidence="1">Cytoplasm</location>
        <location evidence="1">Cytosol</location>
    </subcellularLocation>
</comment>
<dbReference type="SUPFAM" id="SSF57850">
    <property type="entry name" value="RING/U-box"/>
    <property type="match status" value="1"/>
</dbReference>
<proteinExistence type="inferred from homology"/>
<keyword evidence="4 5" id="KW-0863">Zinc-finger</keyword>
<dbReference type="InterPro" id="IPR013083">
    <property type="entry name" value="Znf_RING/FYVE/PHD"/>
</dbReference>
<evidence type="ECO:0000256" key="1">
    <source>
        <dbReference type="ARBA" id="ARBA00004514"/>
    </source>
</evidence>
<dbReference type="InterPro" id="IPR039795">
    <property type="entry name" value="LTN1/Rkr1"/>
</dbReference>
<keyword evidence="5" id="KW-0862">Zinc</keyword>
<comment type="subunit">
    <text evidence="5">Component of the ribosome quality control complex (RQC).</text>
</comment>
<dbReference type="SMART" id="SM00184">
    <property type="entry name" value="RING"/>
    <property type="match status" value="1"/>
</dbReference>
<dbReference type="Pfam" id="PF13639">
    <property type="entry name" value="zf-RING_2"/>
    <property type="match status" value="1"/>
</dbReference>
<keyword evidence="5" id="KW-0479">Metal-binding</keyword>
<evidence type="ECO:0000256" key="2">
    <source>
        <dbReference type="ARBA" id="ARBA00007997"/>
    </source>
</evidence>
<reference evidence="7 8" key="1">
    <citation type="journal article" date="2024" name="G3 (Bethesda)">
        <title>Genome assembly of Hibiscus sabdariffa L. provides insights into metabolisms of medicinal natural products.</title>
        <authorList>
            <person name="Kim T."/>
        </authorList>
    </citation>
    <scope>NUCLEOTIDE SEQUENCE [LARGE SCALE GENOMIC DNA]</scope>
    <source>
        <strain evidence="7">TK-2024</strain>
        <tissue evidence="7">Old leaves</tissue>
    </source>
</reference>
<keyword evidence="5" id="KW-0808">Transferase</keyword>
<dbReference type="Proteomes" id="UP001396334">
    <property type="component" value="Unassembled WGS sequence"/>
</dbReference>